<comment type="cofactor">
    <cofactor evidence="1 8">
        <name>Fe(2+)</name>
        <dbReference type="ChEBI" id="CHEBI:29033"/>
    </cofactor>
</comment>
<feature type="domain" description="VOC" evidence="9">
    <location>
        <begin position="13"/>
        <end position="145"/>
    </location>
</feature>
<evidence type="ECO:0000256" key="8">
    <source>
        <dbReference type="RuleBase" id="RU000683"/>
    </source>
</evidence>
<sequence>MSEAKRPQIALHNVHHTAYGCRDADQTIWFYEEILGLKLAAAFSSENEPGSGNENPFLHIFFEMPDGNYVAFFDAPETIENEWLQRKHSFEMHLAFEVESEEAMLEWQAYINAKGKSCLGPVDHGFVKSVYMYDPNGIQVEITARSKGYAEMMAHEEAESRANIEDWNQKKRAFKEAKFGAENLDKRAG</sequence>
<dbReference type="AlphaFoldDB" id="A0A5C8ZLZ7"/>
<dbReference type="PROSITE" id="PS00082">
    <property type="entry name" value="EXTRADIOL_DIOXYGENAS"/>
    <property type="match status" value="1"/>
</dbReference>
<dbReference type="PANTHER" id="PTHR21366:SF31">
    <property type="entry name" value="METALLOTHIOL TRANSFERASE FOSB"/>
    <property type="match status" value="1"/>
</dbReference>
<dbReference type="InterPro" id="IPR029068">
    <property type="entry name" value="Glyas_Bleomycin-R_OHBP_Dase"/>
</dbReference>
<dbReference type="Gene3D" id="3.10.180.10">
    <property type="entry name" value="2,3-Dihydroxybiphenyl 1,2-Dioxygenase, domain 1"/>
    <property type="match status" value="1"/>
</dbReference>
<keyword evidence="5 8" id="KW-0223">Dioxygenase</keyword>
<dbReference type="GO" id="GO:0008198">
    <property type="term" value="F:ferrous iron binding"/>
    <property type="evidence" value="ECO:0007669"/>
    <property type="project" value="InterPro"/>
</dbReference>
<comment type="similarity">
    <text evidence="2 8">Belongs to the extradiol ring-cleavage dioxygenase family.</text>
</comment>
<dbReference type="EMBL" id="VRZA01000010">
    <property type="protein sequence ID" value="TXS89503.1"/>
    <property type="molecule type" value="Genomic_DNA"/>
</dbReference>
<dbReference type="InterPro" id="IPR050383">
    <property type="entry name" value="GlyoxalaseI/FosfomycinResist"/>
</dbReference>
<evidence type="ECO:0000256" key="5">
    <source>
        <dbReference type="ARBA" id="ARBA00022964"/>
    </source>
</evidence>
<comment type="caution">
    <text evidence="10">The sequence shown here is derived from an EMBL/GenBank/DDBJ whole genome shotgun (WGS) entry which is preliminary data.</text>
</comment>
<dbReference type="InterPro" id="IPR004360">
    <property type="entry name" value="Glyas_Fos-R_dOase_dom"/>
</dbReference>
<evidence type="ECO:0000313" key="10">
    <source>
        <dbReference type="EMBL" id="TXS89503.1"/>
    </source>
</evidence>
<dbReference type="Pfam" id="PF00903">
    <property type="entry name" value="Glyoxalase"/>
    <property type="match status" value="1"/>
</dbReference>
<evidence type="ECO:0000256" key="1">
    <source>
        <dbReference type="ARBA" id="ARBA00001954"/>
    </source>
</evidence>
<evidence type="ECO:0000313" key="11">
    <source>
        <dbReference type="Proteomes" id="UP000321039"/>
    </source>
</evidence>
<dbReference type="Proteomes" id="UP000321039">
    <property type="component" value="Unassembled WGS sequence"/>
</dbReference>
<evidence type="ECO:0000256" key="7">
    <source>
        <dbReference type="ARBA" id="ARBA00023004"/>
    </source>
</evidence>
<gene>
    <name evidence="10" type="ORF">FV139_19635</name>
</gene>
<dbReference type="SUPFAM" id="SSF54593">
    <property type="entry name" value="Glyoxalase/Bleomycin resistance protein/Dihydroxybiphenyl dioxygenase"/>
    <property type="match status" value="1"/>
</dbReference>
<dbReference type="PROSITE" id="PS51257">
    <property type="entry name" value="PROKAR_LIPOPROTEIN"/>
    <property type="match status" value="1"/>
</dbReference>
<evidence type="ECO:0000256" key="6">
    <source>
        <dbReference type="ARBA" id="ARBA00023002"/>
    </source>
</evidence>
<accession>A0A5C8ZLZ7</accession>
<name>A0A5C8ZLZ7_9GAMM</name>
<keyword evidence="7 8" id="KW-0408">Iron</keyword>
<keyword evidence="4 8" id="KW-0058">Aromatic hydrocarbons catabolism</keyword>
<keyword evidence="6 8" id="KW-0560">Oxidoreductase</keyword>
<evidence type="ECO:0000256" key="2">
    <source>
        <dbReference type="ARBA" id="ARBA00008784"/>
    </source>
</evidence>
<proteinExistence type="inferred from homology"/>
<dbReference type="GO" id="GO:0051213">
    <property type="term" value="F:dioxygenase activity"/>
    <property type="evidence" value="ECO:0007669"/>
    <property type="project" value="UniProtKB-KW"/>
</dbReference>
<keyword evidence="11" id="KW-1185">Reference proteome</keyword>
<dbReference type="CDD" id="cd06587">
    <property type="entry name" value="VOC"/>
    <property type="match status" value="1"/>
</dbReference>
<evidence type="ECO:0000256" key="3">
    <source>
        <dbReference type="ARBA" id="ARBA00022723"/>
    </source>
</evidence>
<dbReference type="PROSITE" id="PS51819">
    <property type="entry name" value="VOC"/>
    <property type="match status" value="1"/>
</dbReference>
<dbReference type="RefSeq" id="WP_148070195.1">
    <property type="nucleotide sequence ID" value="NZ_VRZA01000010.1"/>
</dbReference>
<dbReference type="PANTHER" id="PTHR21366">
    <property type="entry name" value="GLYOXALASE FAMILY PROTEIN"/>
    <property type="match status" value="1"/>
</dbReference>
<keyword evidence="3" id="KW-0479">Metal-binding</keyword>
<evidence type="ECO:0000259" key="9">
    <source>
        <dbReference type="PROSITE" id="PS51819"/>
    </source>
</evidence>
<organism evidence="10 11">
    <name type="scientific">Parahaliea maris</name>
    <dbReference type="NCBI Taxonomy" id="2716870"/>
    <lineage>
        <taxon>Bacteria</taxon>
        <taxon>Pseudomonadati</taxon>
        <taxon>Pseudomonadota</taxon>
        <taxon>Gammaproteobacteria</taxon>
        <taxon>Cellvibrionales</taxon>
        <taxon>Halieaceae</taxon>
        <taxon>Parahaliea</taxon>
    </lineage>
</organism>
<dbReference type="InterPro" id="IPR037523">
    <property type="entry name" value="VOC_core"/>
</dbReference>
<protein>
    <submittedName>
        <fullName evidence="10">VOC family protein</fullName>
    </submittedName>
</protein>
<dbReference type="InterPro" id="IPR000486">
    <property type="entry name" value="Xdiol_ring_cleave_dOase_1/2"/>
</dbReference>
<evidence type="ECO:0000256" key="4">
    <source>
        <dbReference type="ARBA" id="ARBA00022797"/>
    </source>
</evidence>
<reference evidence="10 11" key="1">
    <citation type="submission" date="2019-08" db="EMBL/GenBank/DDBJ databases">
        <title>Parahaliea maris sp. nov., isolated from the surface seawater.</title>
        <authorList>
            <person name="Liu Y."/>
        </authorList>
    </citation>
    <scope>NUCLEOTIDE SEQUENCE [LARGE SCALE GENOMIC DNA]</scope>
    <source>
        <strain evidence="10 11">HSLHS9</strain>
    </source>
</reference>